<evidence type="ECO:0000313" key="2">
    <source>
        <dbReference type="EMBL" id="MDC8774434.1"/>
    </source>
</evidence>
<feature type="signal peptide" evidence="1">
    <location>
        <begin position="1"/>
        <end position="26"/>
    </location>
</feature>
<dbReference type="RefSeq" id="WP_273602438.1">
    <property type="nucleotide sequence ID" value="NZ_JAQQXT010000022.1"/>
</dbReference>
<feature type="chain" id="PRO_5046193221" evidence="1">
    <location>
        <begin position="27"/>
        <end position="299"/>
    </location>
</feature>
<evidence type="ECO:0000256" key="1">
    <source>
        <dbReference type="SAM" id="SignalP"/>
    </source>
</evidence>
<comment type="caution">
    <text evidence="2">The sequence shown here is derived from an EMBL/GenBank/DDBJ whole genome shotgun (WGS) entry which is preliminary data.</text>
</comment>
<organism evidence="2 3">
    <name type="scientific">Roseateles albus</name>
    <dbReference type="NCBI Taxonomy" id="2987525"/>
    <lineage>
        <taxon>Bacteria</taxon>
        <taxon>Pseudomonadati</taxon>
        <taxon>Pseudomonadota</taxon>
        <taxon>Betaproteobacteria</taxon>
        <taxon>Burkholderiales</taxon>
        <taxon>Sphaerotilaceae</taxon>
        <taxon>Roseateles</taxon>
    </lineage>
</organism>
<keyword evidence="3" id="KW-1185">Reference proteome</keyword>
<name>A0ABT5KLV3_9BURK</name>
<protein>
    <submittedName>
        <fullName evidence="2">PEP-CTERM sorting domain-containing protein</fullName>
    </submittedName>
</protein>
<proteinExistence type="predicted"/>
<dbReference type="Proteomes" id="UP001221189">
    <property type="component" value="Unassembled WGS sequence"/>
</dbReference>
<dbReference type="EMBL" id="JAQQXT010000022">
    <property type="protein sequence ID" value="MDC8774434.1"/>
    <property type="molecule type" value="Genomic_DNA"/>
</dbReference>
<sequence length="299" mass="31651">MSFKPNALTLTLALHAVFGTPMSVHAAYLERAQDLPHFYFGQRGLGLSQNGSADTQTGHMQLVYDDGQALLMSASGHVGVDTAAGWSWIDSTQQLSIFSNDEQTHYLIDAFAGLRAAGTANVNGVNITVKNDSFNQPAYADVWVQQSFRILPGQGEALGQAVQVSIMADTFLHAANADPRFESDAILAGLPGNPFTINYNGAALLALPGDLHSGQNIFNGSFIGHIGDVIGFEGPTVFARLNIPGADFNLEAWDTPISAGFFASVGVTAVPEPANWLLLGAGLGWLGLRARRGQDHATA</sequence>
<dbReference type="NCBIfam" id="TIGR02595">
    <property type="entry name" value="PEP_CTERM"/>
    <property type="match status" value="1"/>
</dbReference>
<gene>
    <name evidence="2" type="ORF">PRZ03_22960</name>
</gene>
<reference evidence="2 3" key="1">
    <citation type="submission" date="2022-10" db="EMBL/GenBank/DDBJ databases">
        <title>Paucibacter sp. hw1 Genome sequencing.</title>
        <authorList>
            <person name="Park S."/>
        </authorList>
    </citation>
    <scope>NUCLEOTIDE SEQUENCE [LARGE SCALE GENOMIC DNA]</scope>
    <source>
        <strain evidence="3">hw1</strain>
    </source>
</reference>
<keyword evidence="1" id="KW-0732">Signal</keyword>
<accession>A0ABT5KLV3</accession>
<evidence type="ECO:0000313" key="3">
    <source>
        <dbReference type="Proteomes" id="UP001221189"/>
    </source>
</evidence>
<dbReference type="InterPro" id="IPR013424">
    <property type="entry name" value="Ice-binding_C"/>
</dbReference>